<dbReference type="EMBL" id="JAIHNG010000044">
    <property type="protein sequence ID" value="KAI5965525.1"/>
    <property type="molecule type" value="Genomic_DNA"/>
</dbReference>
<evidence type="ECO:0000313" key="8">
    <source>
        <dbReference type="EMBL" id="KAI5965525.1"/>
    </source>
</evidence>
<feature type="transmembrane region" description="Helical" evidence="6">
    <location>
        <begin position="235"/>
        <end position="259"/>
    </location>
</feature>
<evidence type="ECO:0000256" key="4">
    <source>
        <dbReference type="ARBA" id="ARBA00023136"/>
    </source>
</evidence>
<sequence>MLDFVRDSFGGRIVYHLSNHKYFSYPEEDADYVIPEKYLLDGKYRSDAQSLHRQLEDDNEATASTTSTSTSTNSSLSGNTIIDNKSTDDHVFVEWDGDDDPEDPRNWSLFKKGFFIFEVAFLTTSVYMASAVYTPGLDQLQRDLSVGRVVGTLGVFTFVLGYGIGPILWSPLSENAAVGRSSIYALTLLVFVILQIPTALVDNIAGFCILRFLGGFFASPCLATGGASVGEVTKYWNFPLSLAIWSIGAVCGPSLGPFFGSILTVKAGWRWTFWFIMIVSGFSLAMLTFLLPETYAPTLLARKAKRLRAKTGNDRITTVGLLENESRTMNQILVEAVWRPIEVTVLEPVVLLIDVYIAMVYSVLYLFFEVLPIYFVEVRGFTTVELGLTYLALIIGVLIAASIYLPVIHHQFTKPILKNEAVYPEVFIPIAIVGGCLFASGLFIFGWSATTYTHWIGPLFGVAATTAGAFLMFQTLFNYMGASFKPEYLASVFASNDLVRSTTASVFPLFGAALFNNLKIDKFPVAWGSSVLGFIATAMIAIPILFYLNGPKLRARSKYAK</sequence>
<dbReference type="Gene3D" id="1.20.1250.20">
    <property type="entry name" value="MFS general substrate transporter like domains"/>
    <property type="match status" value="1"/>
</dbReference>
<dbReference type="PANTHER" id="PTHR23502:SF23">
    <property type="entry name" value="FLUCONAZOLE RESISTANCE PROTEIN 1"/>
    <property type="match status" value="1"/>
</dbReference>
<feature type="transmembrane region" description="Helical" evidence="6">
    <location>
        <begin position="527"/>
        <end position="548"/>
    </location>
</feature>
<feature type="compositionally biased region" description="Low complexity" evidence="5">
    <location>
        <begin position="61"/>
        <end position="80"/>
    </location>
</feature>
<keyword evidence="9" id="KW-1185">Reference proteome</keyword>
<evidence type="ECO:0000256" key="3">
    <source>
        <dbReference type="ARBA" id="ARBA00022989"/>
    </source>
</evidence>
<evidence type="ECO:0000259" key="7">
    <source>
        <dbReference type="PROSITE" id="PS50850"/>
    </source>
</evidence>
<dbReference type="GO" id="GO:0015244">
    <property type="term" value="F:fluconazole transmembrane transporter activity"/>
    <property type="evidence" value="ECO:0007669"/>
    <property type="project" value="TreeGrafter"/>
</dbReference>
<dbReference type="PANTHER" id="PTHR23502">
    <property type="entry name" value="MAJOR FACILITATOR SUPERFAMILY"/>
    <property type="match status" value="1"/>
</dbReference>
<comment type="subcellular location">
    <subcellularLocation>
        <location evidence="1">Membrane</location>
        <topology evidence="1">Multi-pass membrane protein</topology>
    </subcellularLocation>
</comment>
<dbReference type="AlphaFoldDB" id="A0AAD5BIL4"/>
<keyword evidence="3 6" id="KW-1133">Transmembrane helix</keyword>
<dbReference type="RefSeq" id="XP_051610789.1">
    <property type="nucleotide sequence ID" value="XM_051755296.1"/>
</dbReference>
<dbReference type="NCBIfam" id="TIGR00880">
    <property type="entry name" value="2_A_01_02"/>
    <property type="match status" value="1"/>
</dbReference>
<dbReference type="GO" id="GO:1990961">
    <property type="term" value="P:xenobiotic detoxification by transmembrane export across the plasma membrane"/>
    <property type="evidence" value="ECO:0007669"/>
    <property type="project" value="TreeGrafter"/>
</dbReference>
<feature type="transmembrane region" description="Helical" evidence="6">
    <location>
        <begin position="426"/>
        <end position="449"/>
    </location>
</feature>
<evidence type="ECO:0000256" key="1">
    <source>
        <dbReference type="ARBA" id="ARBA00004141"/>
    </source>
</evidence>
<dbReference type="Pfam" id="PF07690">
    <property type="entry name" value="MFS_1"/>
    <property type="match status" value="1"/>
</dbReference>
<feature type="transmembrane region" description="Helical" evidence="6">
    <location>
        <begin position="146"/>
        <end position="169"/>
    </location>
</feature>
<proteinExistence type="predicted"/>
<keyword evidence="2 6" id="KW-0812">Transmembrane</keyword>
<dbReference type="SUPFAM" id="SSF103473">
    <property type="entry name" value="MFS general substrate transporter"/>
    <property type="match status" value="1"/>
</dbReference>
<evidence type="ECO:0000256" key="5">
    <source>
        <dbReference type="SAM" id="MobiDB-lite"/>
    </source>
</evidence>
<evidence type="ECO:0000256" key="2">
    <source>
        <dbReference type="ARBA" id="ARBA00022692"/>
    </source>
</evidence>
<dbReference type="InterPro" id="IPR020846">
    <property type="entry name" value="MFS_dom"/>
</dbReference>
<feature type="transmembrane region" description="Helical" evidence="6">
    <location>
        <begin position="181"/>
        <end position="198"/>
    </location>
</feature>
<protein>
    <submittedName>
        <fullName evidence="8">MDR1</fullName>
    </submittedName>
</protein>
<dbReference type="CDD" id="cd17323">
    <property type="entry name" value="MFS_Tpo1_MDR_like"/>
    <property type="match status" value="1"/>
</dbReference>
<evidence type="ECO:0000256" key="6">
    <source>
        <dbReference type="SAM" id="Phobius"/>
    </source>
</evidence>
<dbReference type="FunFam" id="1.20.1250.20:FF:000011">
    <property type="entry name" value="MFS multidrug transporter, putative"/>
    <property type="match status" value="1"/>
</dbReference>
<dbReference type="PROSITE" id="PS50850">
    <property type="entry name" value="MFS"/>
    <property type="match status" value="1"/>
</dbReference>
<dbReference type="GeneID" id="76148850"/>
<feature type="transmembrane region" description="Helical" evidence="6">
    <location>
        <begin position="204"/>
        <end position="223"/>
    </location>
</feature>
<feature type="transmembrane region" description="Helical" evidence="6">
    <location>
        <begin position="455"/>
        <end position="477"/>
    </location>
</feature>
<feature type="transmembrane region" description="Helical" evidence="6">
    <location>
        <begin position="349"/>
        <end position="368"/>
    </location>
</feature>
<name>A0AAD5BIL4_9ASCO</name>
<feature type="transmembrane region" description="Helical" evidence="6">
    <location>
        <begin position="114"/>
        <end position="134"/>
    </location>
</feature>
<dbReference type="GO" id="GO:0042910">
    <property type="term" value="F:xenobiotic transmembrane transporter activity"/>
    <property type="evidence" value="ECO:0007669"/>
    <property type="project" value="InterPro"/>
</dbReference>
<dbReference type="InterPro" id="IPR011701">
    <property type="entry name" value="MFS"/>
</dbReference>
<dbReference type="InterPro" id="IPR036259">
    <property type="entry name" value="MFS_trans_sf"/>
</dbReference>
<feature type="region of interest" description="Disordered" evidence="5">
    <location>
        <begin position="50"/>
        <end position="82"/>
    </location>
</feature>
<evidence type="ECO:0000313" key="9">
    <source>
        <dbReference type="Proteomes" id="UP001204833"/>
    </source>
</evidence>
<feature type="transmembrane region" description="Helical" evidence="6">
    <location>
        <begin position="388"/>
        <end position="405"/>
    </location>
</feature>
<feature type="transmembrane region" description="Helical" evidence="6">
    <location>
        <begin position="271"/>
        <end position="292"/>
    </location>
</feature>
<dbReference type="GO" id="GO:0005886">
    <property type="term" value="C:plasma membrane"/>
    <property type="evidence" value="ECO:0007669"/>
    <property type="project" value="UniProtKB-ARBA"/>
</dbReference>
<dbReference type="InterPro" id="IPR001958">
    <property type="entry name" value="Tet-R_TetA/multi-R_MdtG-like"/>
</dbReference>
<accession>A0AAD5BIL4</accession>
<dbReference type="Proteomes" id="UP001204833">
    <property type="component" value="Unassembled WGS sequence"/>
</dbReference>
<feature type="domain" description="Major facilitator superfamily (MFS) profile" evidence="7">
    <location>
        <begin position="115"/>
        <end position="554"/>
    </location>
</feature>
<keyword evidence="4 6" id="KW-0472">Membrane</keyword>
<reference evidence="8 9" key="1">
    <citation type="journal article" date="2022" name="DNA Res.">
        <title>Genome analysis of five recently described species of the CUG-Ser clade uncovers Candida theae as a new hybrid lineage with pathogenic potential in the Candida parapsilosis species complex.</title>
        <authorList>
            <person name="Mixao V."/>
            <person name="Del Olmo V."/>
            <person name="Hegedusova E."/>
            <person name="Saus E."/>
            <person name="Pryszcz L."/>
            <person name="Cillingova A."/>
            <person name="Nosek J."/>
            <person name="Gabaldon T."/>
        </authorList>
    </citation>
    <scope>NUCLEOTIDE SEQUENCE [LARGE SCALE GENOMIC DNA]</scope>
    <source>
        <strain evidence="8 9">CBS 12239</strain>
    </source>
</reference>
<gene>
    <name evidence="8" type="ORF">KGF57_000791</name>
</gene>
<comment type="caution">
    <text evidence="8">The sequence shown here is derived from an EMBL/GenBank/DDBJ whole genome shotgun (WGS) entry which is preliminary data.</text>
</comment>
<organism evidence="8 9">
    <name type="scientific">Candida theae</name>
    <dbReference type="NCBI Taxonomy" id="1198502"/>
    <lineage>
        <taxon>Eukaryota</taxon>
        <taxon>Fungi</taxon>
        <taxon>Dikarya</taxon>
        <taxon>Ascomycota</taxon>
        <taxon>Saccharomycotina</taxon>
        <taxon>Pichiomycetes</taxon>
        <taxon>Debaryomycetaceae</taxon>
        <taxon>Candida/Lodderomyces clade</taxon>
        <taxon>Candida</taxon>
    </lineage>
</organism>